<evidence type="ECO:0000256" key="1">
    <source>
        <dbReference type="ARBA" id="ARBA00001946"/>
    </source>
</evidence>
<organism evidence="9 10">
    <name type="scientific">Deinococcus marmoris</name>
    <dbReference type="NCBI Taxonomy" id="249408"/>
    <lineage>
        <taxon>Bacteria</taxon>
        <taxon>Thermotogati</taxon>
        <taxon>Deinococcota</taxon>
        <taxon>Deinococci</taxon>
        <taxon>Deinococcales</taxon>
        <taxon>Deinococcaceae</taxon>
        <taxon>Deinococcus</taxon>
    </lineage>
</organism>
<comment type="similarity">
    <text evidence="7">Belongs to the PINc/VapC protein family.</text>
</comment>
<sequence length="121" mass="12977">MGQVRAHMAQHPPFTLALSSVTVMEIEFGLAQAPARRAAVEAALALWLPKVTVLDYGQSDARVTASIRAALKAQGTPIGPYDLLNAGMALARGVTLVTHNVREYRRVAGLQVADWVDDELA</sequence>
<accession>A0A1U7NS27</accession>
<keyword evidence="5" id="KW-0378">Hydrolase</keyword>
<dbReference type="EMBL" id="MSTI01000165">
    <property type="protein sequence ID" value="OLV15720.1"/>
    <property type="molecule type" value="Genomic_DNA"/>
</dbReference>
<dbReference type="GO" id="GO:0046872">
    <property type="term" value="F:metal ion binding"/>
    <property type="evidence" value="ECO:0007669"/>
    <property type="project" value="UniProtKB-KW"/>
</dbReference>
<dbReference type="OrthoDB" id="9796690at2"/>
<evidence type="ECO:0000259" key="8">
    <source>
        <dbReference type="Pfam" id="PF01850"/>
    </source>
</evidence>
<evidence type="ECO:0000313" key="9">
    <source>
        <dbReference type="EMBL" id="OLV15720.1"/>
    </source>
</evidence>
<dbReference type="Pfam" id="PF01850">
    <property type="entry name" value="PIN"/>
    <property type="match status" value="1"/>
</dbReference>
<protein>
    <submittedName>
        <fullName evidence="9">VapC toxin protein</fullName>
    </submittedName>
</protein>
<keyword evidence="3" id="KW-0540">Nuclease</keyword>
<evidence type="ECO:0000256" key="6">
    <source>
        <dbReference type="ARBA" id="ARBA00022842"/>
    </source>
</evidence>
<proteinExistence type="inferred from homology"/>
<dbReference type="InterPro" id="IPR050556">
    <property type="entry name" value="Type_II_TA_system_RNase"/>
</dbReference>
<evidence type="ECO:0000313" key="10">
    <source>
        <dbReference type="Proteomes" id="UP000186607"/>
    </source>
</evidence>
<evidence type="ECO:0000256" key="7">
    <source>
        <dbReference type="ARBA" id="ARBA00038093"/>
    </source>
</evidence>
<dbReference type="InterPro" id="IPR029060">
    <property type="entry name" value="PIN-like_dom_sf"/>
</dbReference>
<dbReference type="Proteomes" id="UP000186607">
    <property type="component" value="Unassembled WGS sequence"/>
</dbReference>
<dbReference type="InterPro" id="IPR002716">
    <property type="entry name" value="PIN_dom"/>
</dbReference>
<keyword evidence="4" id="KW-0479">Metal-binding</keyword>
<dbReference type="PANTHER" id="PTHR33653:SF1">
    <property type="entry name" value="RIBONUCLEASE VAPC2"/>
    <property type="match status" value="1"/>
</dbReference>
<evidence type="ECO:0000256" key="2">
    <source>
        <dbReference type="ARBA" id="ARBA00022649"/>
    </source>
</evidence>
<keyword evidence="10" id="KW-1185">Reference proteome</keyword>
<dbReference type="SUPFAM" id="SSF88723">
    <property type="entry name" value="PIN domain-like"/>
    <property type="match status" value="1"/>
</dbReference>
<dbReference type="GO" id="GO:0016787">
    <property type="term" value="F:hydrolase activity"/>
    <property type="evidence" value="ECO:0007669"/>
    <property type="project" value="UniProtKB-KW"/>
</dbReference>
<dbReference type="eggNOG" id="COG1487">
    <property type="taxonomic scope" value="Bacteria"/>
</dbReference>
<feature type="domain" description="PIN" evidence="8">
    <location>
        <begin position="14"/>
        <end position="109"/>
    </location>
</feature>
<dbReference type="PANTHER" id="PTHR33653">
    <property type="entry name" value="RIBONUCLEASE VAPC2"/>
    <property type="match status" value="1"/>
</dbReference>
<dbReference type="AlphaFoldDB" id="A0A1U7NS27"/>
<evidence type="ECO:0000256" key="3">
    <source>
        <dbReference type="ARBA" id="ARBA00022722"/>
    </source>
</evidence>
<comment type="caution">
    <text evidence="9">The sequence shown here is derived from an EMBL/GenBank/DDBJ whole genome shotgun (WGS) entry which is preliminary data.</text>
</comment>
<reference evidence="9 10" key="1">
    <citation type="submission" date="2017-01" db="EMBL/GenBank/DDBJ databases">
        <title>Genome Analysis of Deinococcus marmoris KOPRI26562.</title>
        <authorList>
            <person name="Kim J.H."/>
            <person name="Oh H.-M."/>
        </authorList>
    </citation>
    <scope>NUCLEOTIDE SEQUENCE [LARGE SCALE GENOMIC DNA]</scope>
    <source>
        <strain evidence="9 10">KOPRI26562</strain>
    </source>
</reference>
<evidence type="ECO:0000256" key="4">
    <source>
        <dbReference type="ARBA" id="ARBA00022723"/>
    </source>
</evidence>
<dbReference type="Gene3D" id="3.40.50.1010">
    <property type="entry name" value="5'-nuclease"/>
    <property type="match status" value="1"/>
</dbReference>
<gene>
    <name evidence="9" type="ORF">BOO71_0014065</name>
</gene>
<keyword evidence="6" id="KW-0460">Magnesium</keyword>
<dbReference type="GO" id="GO:0004518">
    <property type="term" value="F:nuclease activity"/>
    <property type="evidence" value="ECO:0007669"/>
    <property type="project" value="UniProtKB-KW"/>
</dbReference>
<comment type="cofactor">
    <cofactor evidence="1">
        <name>Mg(2+)</name>
        <dbReference type="ChEBI" id="CHEBI:18420"/>
    </cofactor>
</comment>
<dbReference type="STRING" id="249408.BOO71_0014065"/>
<name>A0A1U7NS27_9DEIO</name>
<keyword evidence="2" id="KW-1277">Toxin-antitoxin system</keyword>
<evidence type="ECO:0000256" key="5">
    <source>
        <dbReference type="ARBA" id="ARBA00022801"/>
    </source>
</evidence>